<accession>A0AAN9QPF4</accession>
<comment type="caution">
    <text evidence="1">The sequence shown here is derived from an EMBL/GenBank/DDBJ whole genome shotgun (WGS) entry which is preliminary data.</text>
</comment>
<reference evidence="1 2" key="1">
    <citation type="submission" date="2024-01" db="EMBL/GenBank/DDBJ databases">
        <title>The genomes of 5 underutilized Papilionoideae crops provide insights into root nodulation and disease resistanc.</title>
        <authorList>
            <person name="Jiang F."/>
        </authorList>
    </citation>
    <scope>NUCLEOTIDE SEQUENCE [LARGE SCALE GENOMIC DNA]</scope>
    <source>
        <strain evidence="1">LVBAO_FW01</strain>
        <tissue evidence="1">Leaves</tissue>
    </source>
</reference>
<dbReference type="Proteomes" id="UP001367508">
    <property type="component" value="Unassembled WGS sequence"/>
</dbReference>
<keyword evidence="2" id="KW-1185">Reference proteome</keyword>
<evidence type="ECO:0000313" key="1">
    <source>
        <dbReference type="EMBL" id="KAK7338628.1"/>
    </source>
</evidence>
<dbReference type="AlphaFoldDB" id="A0AAN9QPF4"/>
<evidence type="ECO:0000313" key="2">
    <source>
        <dbReference type="Proteomes" id="UP001367508"/>
    </source>
</evidence>
<dbReference type="EMBL" id="JAYMYQ010000004">
    <property type="protein sequence ID" value="KAK7338628.1"/>
    <property type="molecule type" value="Genomic_DNA"/>
</dbReference>
<sequence>MNLRSCHMWARDSCKAKPIYPGSGLEASRPVHYFVLSLEACEPHPVFARVAFYTLFMADCNEDIGMSWRDKWRNNVSHGKEMLPPCLAIPNWATRTYSTTSRTPSVHNALLFSRSKLIHAPWWHESRRLIAVTNQYFSHLDTRQVADGRVRRKRCIFTCFEKRLGSNSCFPAELMETSKLSTGSSRSSCWES</sequence>
<name>A0AAN9QPF4_CANGL</name>
<protein>
    <submittedName>
        <fullName evidence="1">Uncharacterized protein</fullName>
    </submittedName>
</protein>
<proteinExistence type="predicted"/>
<gene>
    <name evidence="1" type="ORF">VNO77_19249</name>
</gene>
<organism evidence="1 2">
    <name type="scientific">Canavalia gladiata</name>
    <name type="common">Sword bean</name>
    <name type="synonym">Dolichos gladiatus</name>
    <dbReference type="NCBI Taxonomy" id="3824"/>
    <lineage>
        <taxon>Eukaryota</taxon>
        <taxon>Viridiplantae</taxon>
        <taxon>Streptophyta</taxon>
        <taxon>Embryophyta</taxon>
        <taxon>Tracheophyta</taxon>
        <taxon>Spermatophyta</taxon>
        <taxon>Magnoliopsida</taxon>
        <taxon>eudicotyledons</taxon>
        <taxon>Gunneridae</taxon>
        <taxon>Pentapetalae</taxon>
        <taxon>rosids</taxon>
        <taxon>fabids</taxon>
        <taxon>Fabales</taxon>
        <taxon>Fabaceae</taxon>
        <taxon>Papilionoideae</taxon>
        <taxon>50 kb inversion clade</taxon>
        <taxon>NPAAA clade</taxon>
        <taxon>indigoferoid/millettioid clade</taxon>
        <taxon>Phaseoleae</taxon>
        <taxon>Canavalia</taxon>
    </lineage>
</organism>